<evidence type="ECO:0000256" key="8">
    <source>
        <dbReference type="ARBA" id="ARBA00023004"/>
    </source>
</evidence>
<dbReference type="EMBL" id="SPUK01000007">
    <property type="protein sequence ID" value="TQV95679.1"/>
    <property type="molecule type" value="Genomic_DNA"/>
</dbReference>
<dbReference type="OrthoDB" id="5138005at2759"/>
<keyword evidence="8 11" id="KW-0408">Iron</keyword>
<evidence type="ECO:0000256" key="2">
    <source>
        <dbReference type="ARBA" id="ARBA00004167"/>
    </source>
</evidence>
<dbReference type="PANTHER" id="PTHR24287:SF5">
    <property type="entry name" value="P450, PUTATIVE (EUROFUNG)-RELATED"/>
    <property type="match status" value="1"/>
</dbReference>
<keyword evidence="9" id="KW-0503">Monooxygenase</keyword>
<evidence type="ECO:0000256" key="5">
    <source>
        <dbReference type="ARBA" id="ARBA00022723"/>
    </source>
</evidence>
<dbReference type="InterPro" id="IPR001128">
    <property type="entry name" value="Cyt_P450"/>
</dbReference>
<comment type="similarity">
    <text evidence="3">Belongs to the cytochrome P450 family.</text>
</comment>
<keyword evidence="11" id="KW-0349">Heme</keyword>
<dbReference type="SUPFAM" id="SSF48264">
    <property type="entry name" value="Cytochrome P450"/>
    <property type="match status" value="1"/>
</dbReference>
<dbReference type="GO" id="GO:0016020">
    <property type="term" value="C:membrane"/>
    <property type="evidence" value="ECO:0007669"/>
    <property type="project" value="UniProtKB-SubCell"/>
</dbReference>
<reference evidence="13 14" key="1">
    <citation type="journal article" date="2019" name="Appl. Microbiol. Biotechnol.">
        <title>Genome sequence of Isaria javanica and comparative genome analysis insights into family S53 peptidase evolution in fungal entomopathogens.</title>
        <authorList>
            <person name="Lin R."/>
            <person name="Zhang X."/>
            <person name="Xin B."/>
            <person name="Zou M."/>
            <person name="Gao Y."/>
            <person name="Qin F."/>
            <person name="Hu Q."/>
            <person name="Xie B."/>
            <person name="Cheng X."/>
        </authorList>
    </citation>
    <scope>NUCLEOTIDE SEQUENCE [LARGE SCALE GENOMIC DNA]</scope>
    <source>
        <strain evidence="13 14">IJ1G</strain>
    </source>
</reference>
<dbReference type="PRINTS" id="PR00385">
    <property type="entry name" value="P450"/>
</dbReference>
<organism evidence="13 14">
    <name type="scientific">Cordyceps javanica</name>
    <dbReference type="NCBI Taxonomy" id="43265"/>
    <lineage>
        <taxon>Eukaryota</taxon>
        <taxon>Fungi</taxon>
        <taxon>Dikarya</taxon>
        <taxon>Ascomycota</taxon>
        <taxon>Pezizomycotina</taxon>
        <taxon>Sordariomycetes</taxon>
        <taxon>Hypocreomycetidae</taxon>
        <taxon>Hypocreales</taxon>
        <taxon>Cordycipitaceae</taxon>
        <taxon>Cordyceps</taxon>
    </lineage>
</organism>
<gene>
    <name evidence="13" type="ORF">IF1G_05508</name>
</gene>
<dbReference type="InterPro" id="IPR036396">
    <property type="entry name" value="Cyt_P450_sf"/>
</dbReference>
<dbReference type="Proteomes" id="UP000315783">
    <property type="component" value="Unassembled WGS sequence"/>
</dbReference>
<evidence type="ECO:0000256" key="1">
    <source>
        <dbReference type="ARBA" id="ARBA00001971"/>
    </source>
</evidence>
<evidence type="ECO:0000256" key="12">
    <source>
        <dbReference type="SAM" id="Phobius"/>
    </source>
</evidence>
<sequence length="510" mass="58128">MITIALGSFSRLLQPDNWSWSAVAAAILLAFYVYDFGGKFYRDYRLRKIGSPAKLIPFLAPLGLDVGIYSLYRFFTNTYFELVSGWLNASPGRTVEMRMFAQGLVFTDEPANIKAIMSTEWSSFGKGEVTRRIWANMIGQRQIFAIDGEHWHKAKALLRPHIGHARPDDLITTERHVQRLFKRFSCGEALEVYDWVDRFQLDVTTDVFFGESADSIISEPPFRAAMDVLLPINTARMLFGTKAFYVPDTLVAAGTLKTLREYTDAVTDRAYARDLSKKKPEEYNLLDDLVSQKKSYHDIKEALMSVMLGGKDPSSILITWAIYLMGKNPEVMKKMQAEVAKVSGTRPPTASELKEMSYLRAVVNETFRLHHPLGMNMRVALNDVTLPTGGGKSGKEPLAIAKGSSIIYSLMGMQRRKDIYGDDAETFRPERWEEQNVYRWHFIPYNHGPRMCMGRNFGQQQVEYMLARVCQEFEEIRVPPGQREQQVKIELNCKMAHPCMCEFVPKGQVA</sequence>
<keyword evidence="10 12" id="KW-0472">Membrane</keyword>
<keyword evidence="5 11" id="KW-0479">Metal-binding</keyword>
<feature type="binding site" description="axial binding residue" evidence="11">
    <location>
        <position position="452"/>
    </location>
    <ligand>
        <name>heme</name>
        <dbReference type="ChEBI" id="CHEBI:30413"/>
    </ligand>
    <ligandPart>
        <name>Fe</name>
        <dbReference type="ChEBI" id="CHEBI:18248"/>
    </ligandPart>
</feature>
<dbReference type="PRINTS" id="PR00463">
    <property type="entry name" value="EP450I"/>
</dbReference>
<dbReference type="InterPro" id="IPR047146">
    <property type="entry name" value="Cyt_P450_E_CYP52_fungi"/>
</dbReference>
<keyword evidence="14" id="KW-1185">Reference proteome</keyword>
<evidence type="ECO:0000313" key="13">
    <source>
        <dbReference type="EMBL" id="TQV95679.1"/>
    </source>
</evidence>
<evidence type="ECO:0000256" key="4">
    <source>
        <dbReference type="ARBA" id="ARBA00022692"/>
    </source>
</evidence>
<dbReference type="PANTHER" id="PTHR24287">
    <property type="entry name" value="P450, PUTATIVE (EUROFUNG)-RELATED"/>
    <property type="match status" value="1"/>
</dbReference>
<proteinExistence type="inferred from homology"/>
<dbReference type="InterPro" id="IPR002401">
    <property type="entry name" value="Cyt_P450_E_grp-I"/>
</dbReference>
<feature type="transmembrane region" description="Helical" evidence="12">
    <location>
        <begin position="18"/>
        <end position="34"/>
    </location>
</feature>
<dbReference type="AlphaFoldDB" id="A0A545V1U0"/>
<comment type="subcellular location">
    <subcellularLocation>
        <location evidence="2">Membrane</location>
        <topology evidence="2">Single-pass membrane protein</topology>
    </subcellularLocation>
</comment>
<dbReference type="Gene3D" id="1.10.630.10">
    <property type="entry name" value="Cytochrome P450"/>
    <property type="match status" value="1"/>
</dbReference>
<accession>A0A545V1U0</accession>
<dbReference type="Pfam" id="PF00067">
    <property type="entry name" value="p450"/>
    <property type="match status" value="1"/>
</dbReference>
<evidence type="ECO:0000256" key="7">
    <source>
        <dbReference type="ARBA" id="ARBA00023002"/>
    </source>
</evidence>
<dbReference type="GO" id="GO:0004497">
    <property type="term" value="F:monooxygenase activity"/>
    <property type="evidence" value="ECO:0007669"/>
    <property type="project" value="UniProtKB-KW"/>
</dbReference>
<keyword evidence="4 12" id="KW-0812">Transmembrane</keyword>
<feature type="transmembrane region" description="Helical" evidence="12">
    <location>
        <begin position="55"/>
        <end position="75"/>
    </location>
</feature>
<dbReference type="GO" id="GO:0016705">
    <property type="term" value="F:oxidoreductase activity, acting on paired donors, with incorporation or reduction of molecular oxygen"/>
    <property type="evidence" value="ECO:0007669"/>
    <property type="project" value="InterPro"/>
</dbReference>
<comment type="caution">
    <text evidence="13">The sequence shown here is derived from an EMBL/GenBank/DDBJ whole genome shotgun (WGS) entry which is preliminary data.</text>
</comment>
<evidence type="ECO:0000256" key="11">
    <source>
        <dbReference type="PIRSR" id="PIRSR602401-1"/>
    </source>
</evidence>
<evidence type="ECO:0000256" key="6">
    <source>
        <dbReference type="ARBA" id="ARBA00022989"/>
    </source>
</evidence>
<evidence type="ECO:0000256" key="3">
    <source>
        <dbReference type="ARBA" id="ARBA00010617"/>
    </source>
</evidence>
<comment type="cofactor">
    <cofactor evidence="1 11">
        <name>heme</name>
        <dbReference type="ChEBI" id="CHEBI:30413"/>
    </cofactor>
</comment>
<protein>
    <submittedName>
        <fullName evidence="13">Cytochrome P450</fullName>
    </submittedName>
</protein>
<evidence type="ECO:0000256" key="10">
    <source>
        <dbReference type="ARBA" id="ARBA00023136"/>
    </source>
</evidence>
<evidence type="ECO:0000313" key="14">
    <source>
        <dbReference type="Proteomes" id="UP000315783"/>
    </source>
</evidence>
<evidence type="ECO:0000256" key="9">
    <source>
        <dbReference type="ARBA" id="ARBA00023033"/>
    </source>
</evidence>
<keyword evidence="6 12" id="KW-1133">Transmembrane helix</keyword>
<keyword evidence="7" id="KW-0560">Oxidoreductase</keyword>
<dbReference type="GO" id="GO:0005506">
    <property type="term" value="F:iron ion binding"/>
    <property type="evidence" value="ECO:0007669"/>
    <property type="project" value="InterPro"/>
</dbReference>
<dbReference type="GO" id="GO:0020037">
    <property type="term" value="F:heme binding"/>
    <property type="evidence" value="ECO:0007669"/>
    <property type="project" value="InterPro"/>
</dbReference>
<dbReference type="STRING" id="43265.A0A545V1U0"/>
<name>A0A545V1U0_9HYPO</name>